<dbReference type="eggNOG" id="COG3662">
    <property type="taxonomic scope" value="Bacteria"/>
</dbReference>
<proteinExistence type="predicted"/>
<evidence type="ECO:0000313" key="2">
    <source>
        <dbReference type="EMBL" id="ADG97293.1"/>
    </source>
</evidence>
<protein>
    <recommendedName>
        <fullName evidence="1">ER-bound oxygenase mpaB/mpaB'/Rubber oxygenase catalytic domain-containing protein</fullName>
    </recommendedName>
</protein>
<feature type="domain" description="ER-bound oxygenase mpaB/mpaB'/Rubber oxygenase catalytic" evidence="1">
    <location>
        <begin position="29"/>
        <end position="257"/>
    </location>
</feature>
<organism evidence="2 3">
    <name type="scientific">Segniliparus rotundus (strain ATCC BAA-972 / CDC 1076 / CIP 108378 / DSM 44985 / JCM 13578)</name>
    <dbReference type="NCBI Taxonomy" id="640132"/>
    <lineage>
        <taxon>Bacteria</taxon>
        <taxon>Bacillati</taxon>
        <taxon>Actinomycetota</taxon>
        <taxon>Actinomycetes</taxon>
        <taxon>Mycobacteriales</taxon>
        <taxon>Segniliparaceae</taxon>
        <taxon>Segniliparus</taxon>
    </lineage>
</organism>
<dbReference type="GO" id="GO:0016491">
    <property type="term" value="F:oxidoreductase activity"/>
    <property type="evidence" value="ECO:0007669"/>
    <property type="project" value="InterPro"/>
</dbReference>
<sequence>MPKLAVPHEAPMCDPDHVARQRIVERVWPLAAFAAVANVIMQLGVRPVGYGVYESVVESGRLDKRPIKRGRTTFTYLAVAMLGSEAERNAYHSAVNRVHAQVNSKNVARVTGSKGPAEYNAFDPELQLWVAACLFKGALDIVRLMSRPPLSAAAEEEILRVCAPLATTLQVPADAWPKTMAEFDAYWAEQEERIQIDEPVRDMLDNIAGARFLRGLGLAFGWINRYFTAAFLPPKFREQMRYSWGPARQGVFRGIVAGNRVLCAATPRSVRMLPTTAFLWDLRRRMEKAESLV</sequence>
<dbReference type="EMBL" id="CP001958">
    <property type="protein sequence ID" value="ADG97293.1"/>
    <property type="molecule type" value="Genomic_DNA"/>
</dbReference>
<gene>
    <name evidence="2" type="ordered locus">Srot_0814</name>
</gene>
<dbReference type="OrthoDB" id="3422701at2"/>
<dbReference type="PANTHER" id="PTHR36151">
    <property type="entry name" value="BLR2777 PROTEIN"/>
    <property type="match status" value="1"/>
</dbReference>
<accession>D6ZE13</accession>
<dbReference type="PANTHER" id="PTHR36151:SF3">
    <property type="entry name" value="ER-BOUND OXYGENASE MPAB_MPAB'_RUBBER OXYGENASE CATALYTIC DOMAIN-CONTAINING PROTEIN"/>
    <property type="match status" value="1"/>
</dbReference>
<dbReference type="KEGG" id="srt:Srot_0814"/>
<dbReference type="InterPro" id="IPR018713">
    <property type="entry name" value="MPAB/Lcp_cat_dom"/>
</dbReference>
<dbReference type="HOGENOM" id="CLU_059206_3_0_11"/>
<dbReference type="Proteomes" id="UP000002247">
    <property type="component" value="Chromosome"/>
</dbReference>
<dbReference type="STRING" id="640132.Srot_0814"/>
<evidence type="ECO:0000259" key="1">
    <source>
        <dbReference type="Pfam" id="PF09995"/>
    </source>
</evidence>
<reference evidence="2 3" key="1">
    <citation type="journal article" date="2010" name="Stand. Genomic Sci.">
        <title>Complete genome sequence of Segniliparus rotundus type strain (CDC 1076).</title>
        <authorList>
            <person name="Sikorski J."/>
            <person name="Lapidus A."/>
            <person name="Copeland A."/>
            <person name="Misra M."/>
            <person name="Glavina Del Rio T."/>
            <person name="Nolan M."/>
            <person name="Lucas S."/>
            <person name="Chen F."/>
            <person name="Tice H."/>
            <person name="Cheng J.F."/>
            <person name="Jando M."/>
            <person name="Schneider S."/>
            <person name="Bruce D."/>
            <person name="Goodwin L."/>
            <person name="Pitluck S."/>
            <person name="Liolios K."/>
            <person name="Mikhailova N."/>
            <person name="Pati A."/>
            <person name="Ivanova N."/>
            <person name="Mavromatis K."/>
            <person name="Chen A."/>
            <person name="Palaniappan K."/>
            <person name="Chertkov O."/>
            <person name="Land M."/>
            <person name="Hauser L."/>
            <person name="Chang Y.J."/>
            <person name="Jeffries C.D."/>
            <person name="Brettin T."/>
            <person name="Detter J.C."/>
            <person name="Han C."/>
            <person name="Rohde M."/>
            <person name="Goker M."/>
            <person name="Bristow J."/>
            <person name="Eisen J.A."/>
            <person name="Markowitz V."/>
            <person name="Hugenholtz P."/>
            <person name="Kyrpides N.C."/>
            <person name="Klenk H.P."/>
        </authorList>
    </citation>
    <scope>NUCLEOTIDE SEQUENCE [LARGE SCALE GENOMIC DNA]</scope>
    <source>
        <strain evidence="3">ATCC BAA-972 / CDC 1076 / CIP 108378 / DSM 44985 / JCM 13578</strain>
    </source>
</reference>
<evidence type="ECO:0000313" key="3">
    <source>
        <dbReference type="Proteomes" id="UP000002247"/>
    </source>
</evidence>
<dbReference type="Pfam" id="PF09995">
    <property type="entry name" value="MPAB_Lcp_cat"/>
    <property type="match status" value="1"/>
</dbReference>
<keyword evidence="3" id="KW-1185">Reference proteome</keyword>
<name>D6ZE13_SEGRD</name>
<dbReference type="AlphaFoldDB" id="D6ZE13"/>